<dbReference type="Pfam" id="PF12854">
    <property type="entry name" value="PPR_1"/>
    <property type="match status" value="1"/>
</dbReference>
<organism evidence="4 5">
    <name type="scientific">Morus notabilis</name>
    <dbReference type="NCBI Taxonomy" id="981085"/>
    <lineage>
        <taxon>Eukaryota</taxon>
        <taxon>Viridiplantae</taxon>
        <taxon>Streptophyta</taxon>
        <taxon>Embryophyta</taxon>
        <taxon>Tracheophyta</taxon>
        <taxon>Spermatophyta</taxon>
        <taxon>Magnoliopsida</taxon>
        <taxon>eudicotyledons</taxon>
        <taxon>Gunneridae</taxon>
        <taxon>Pentapetalae</taxon>
        <taxon>rosids</taxon>
        <taxon>fabids</taxon>
        <taxon>Rosales</taxon>
        <taxon>Moraceae</taxon>
        <taxon>Moreae</taxon>
        <taxon>Morus</taxon>
    </lineage>
</organism>
<feature type="repeat" description="PPR" evidence="3">
    <location>
        <begin position="294"/>
        <end position="328"/>
    </location>
</feature>
<dbReference type="InterPro" id="IPR050667">
    <property type="entry name" value="PPR-containing_protein"/>
</dbReference>
<gene>
    <name evidence="4" type="ORF">L484_006660</name>
</gene>
<dbReference type="InterPro" id="IPR002885">
    <property type="entry name" value="PPR_rpt"/>
</dbReference>
<dbReference type="STRING" id="981085.W9SCU0"/>
<comment type="similarity">
    <text evidence="1">Belongs to the PPR family. P subfamily.</text>
</comment>
<dbReference type="EMBL" id="KE345965">
    <property type="protein sequence ID" value="EXC22075.1"/>
    <property type="molecule type" value="Genomic_DNA"/>
</dbReference>
<dbReference type="PROSITE" id="PS51375">
    <property type="entry name" value="PPR"/>
    <property type="match status" value="3"/>
</dbReference>
<dbReference type="PANTHER" id="PTHR47939">
    <property type="entry name" value="MEMBRANE-ASSOCIATED SALT-INDUCIBLE PROTEIN-LIKE"/>
    <property type="match status" value="1"/>
</dbReference>
<dbReference type="InterPro" id="IPR011990">
    <property type="entry name" value="TPR-like_helical_dom_sf"/>
</dbReference>
<evidence type="ECO:0000256" key="1">
    <source>
        <dbReference type="ARBA" id="ARBA00007626"/>
    </source>
</evidence>
<dbReference type="PANTHER" id="PTHR47939:SF12">
    <property type="entry name" value="PENTACOTRIPEPTIDE-REPEAT REGION OF PRORP DOMAIN-CONTAINING PROTEIN"/>
    <property type="match status" value="1"/>
</dbReference>
<keyword evidence="2" id="KW-0677">Repeat</keyword>
<evidence type="ECO:0008006" key="6">
    <source>
        <dbReference type="Google" id="ProtNLM"/>
    </source>
</evidence>
<dbReference type="NCBIfam" id="TIGR00756">
    <property type="entry name" value="PPR"/>
    <property type="match status" value="3"/>
</dbReference>
<keyword evidence="5" id="KW-1185">Reference proteome</keyword>
<dbReference type="Pfam" id="PF01535">
    <property type="entry name" value="PPR"/>
    <property type="match status" value="1"/>
</dbReference>
<evidence type="ECO:0000256" key="3">
    <source>
        <dbReference type="PROSITE-ProRule" id="PRU00708"/>
    </source>
</evidence>
<feature type="repeat" description="PPR" evidence="3">
    <location>
        <begin position="360"/>
        <end position="394"/>
    </location>
</feature>
<dbReference type="Proteomes" id="UP000030645">
    <property type="component" value="Unassembled WGS sequence"/>
</dbReference>
<dbReference type="AlphaFoldDB" id="W9SCU0"/>
<evidence type="ECO:0000313" key="4">
    <source>
        <dbReference type="EMBL" id="EXC22075.1"/>
    </source>
</evidence>
<proteinExistence type="inferred from homology"/>
<protein>
    <recommendedName>
        <fullName evidence="6">Pentatricopeptide repeat-containing protein</fullName>
    </recommendedName>
</protein>
<reference evidence="5" key="1">
    <citation type="submission" date="2013-01" db="EMBL/GenBank/DDBJ databases">
        <title>Draft Genome Sequence of a Mulberry Tree, Morus notabilis C.K. Schneid.</title>
        <authorList>
            <person name="He N."/>
            <person name="Zhao S."/>
        </authorList>
    </citation>
    <scope>NUCLEOTIDE SEQUENCE</scope>
</reference>
<evidence type="ECO:0000313" key="5">
    <source>
        <dbReference type="Proteomes" id="UP000030645"/>
    </source>
</evidence>
<accession>W9SCU0</accession>
<dbReference type="eggNOG" id="KOG4197">
    <property type="taxonomic scope" value="Eukaryota"/>
</dbReference>
<dbReference type="Gene3D" id="1.25.40.10">
    <property type="entry name" value="Tetratricopeptide repeat domain"/>
    <property type="match status" value="3"/>
</dbReference>
<sequence length="512" mass="59011">MLILQTLAKPLITTTITISLRLLTTESTLQTQLANPPSPVDPSHVLRVCTILYQQQTSPDPRLHANLRRTFSDSEPTHEFFLQVCNKFPLTWRPVYRLFNYTQTYPTFQHTPVSFNKMLGVVGNSRNIDLFWDLLRESGQRCLANDKTFKIALTTLAKASTTLAKARELKKCVEFFHVMNGLGFGYSLRTLNNVVETLCESSVKLVEEAKHVVFKLREWIKPDGFTYKCLVKGFCEVGDLVEASKVWNLMVGEGFEPDINAVEKMMETFFKTNQFDEALKLFQMMRLKRMEDLGLSSYRLVIQWMCKRGKISQAYVVFEEMRQRGIEVDNLTLGSLVYGLVVRGRVREGYKVVEGIEKPDISVYHGLIKGLLRLRRASEATEVFREMIKRGCEPIMHTYVMLLQGHLGKRGRKGSDLLVNFDTIFVGGLVKAGKLLEATKYVERTMKRGLEVPRFDYNKFLHYYSNEEGVVMFEEVGKKLREVGMFDLADIFQKYGEKMATRDRRRNRAVES</sequence>
<dbReference type="Pfam" id="PF13041">
    <property type="entry name" value="PPR_2"/>
    <property type="match status" value="2"/>
</dbReference>
<name>W9SCU0_9ROSA</name>
<evidence type="ECO:0000256" key="2">
    <source>
        <dbReference type="ARBA" id="ARBA00022737"/>
    </source>
</evidence>
<feature type="repeat" description="PPR" evidence="3">
    <location>
        <begin position="223"/>
        <end position="257"/>
    </location>
</feature>
<dbReference type="OrthoDB" id="1846553at2759"/>
<dbReference type="KEGG" id="mnt:21390083"/>